<dbReference type="GO" id="GO:0000209">
    <property type="term" value="P:protein polyubiquitination"/>
    <property type="evidence" value="ECO:0007669"/>
    <property type="project" value="InterPro"/>
</dbReference>
<dbReference type="GO" id="GO:0006511">
    <property type="term" value="P:ubiquitin-dependent protein catabolic process"/>
    <property type="evidence" value="ECO:0007669"/>
    <property type="project" value="TreeGrafter"/>
</dbReference>
<keyword evidence="4" id="KW-0436">Ligase</keyword>
<gene>
    <name evidence="4" type="primary">HUL5_2</name>
    <name evidence="4" type="ORF">LPJ61_005756</name>
</gene>
<evidence type="ECO:0000256" key="1">
    <source>
        <dbReference type="ARBA" id="ARBA00000885"/>
    </source>
</evidence>
<dbReference type="GO" id="GO:0016874">
    <property type="term" value="F:ligase activity"/>
    <property type="evidence" value="ECO:0007669"/>
    <property type="project" value="UniProtKB-KW"/>
</dbReference>
<sequence>MFSFQGDFKRQRNINLGGRRRNDTARDTAEAVLSKAHEERQRREKERLQHAAALTIQRMWRERHSTAVWRQRMRDRMDMSAVDNPQAPAERLFGSLADFAVHCNGSAQDIDRLHAILLALFLRPADGPRYQRIVAAAAAATQLDGDKWLALALRLFGSALAIPADGVLRVNRDLVIDSLVSAVRADTVVHAGGQPLLRGLVESRGLYAFLSRCLSGDRGLVANVEGAVQLAVAPAGSAALAAAAMPRFVRWILTIPGLPSQIGVRGVTAITRAHIDWIKVARCICDEVAWQQGRQGWHEPGDESPRLGVLASRAPGDAAPQLAAISMLGNMAAFVLPQLSRQGPLTPIDKGFIEACAACVRVVPSGDLLGAKRSSAPAGQARAADAQAQRWLNSVLSVTALGLLVRASCADGPDGDSTHARLAQELLLVFIQRWGKTASSAVINSIFQAVDIRTVGWREVLRDPGFLEHFAGDRARVDAIRAYDLAKLQLLCALLSRQLETIGDDELFQQGMSLPLADIRMVARVCRNIAFALLWSHADSGDLVHLRDSAAALTRQLFALNARHPFVEEDFWLVPPSLLDMASFADKVAEDP</sequence>
<proteinExistence type="predicted"/>
<dbReference type="GO" id="GO:0061630">
    <property type="term" value="F:ubiquitin protein ligase activity"/>
    <property type="evidence" value="ECO:0007669"/>
    <property type="project" value="UniProtKB-EC"/>
</dbReference>
<accession>A0A9W8CSS9</accession>
<protein>
    <recommendedName>
        <fullName evidence="2">HECT-type E3 ubiquitin transferase</fullName>
        <ecNumber evidence="2">2.3.2.26</ecNumber>
    </recommendedName>
</protein>
<evidence type="ECO:0000256" key="2">
    <source>
        <dbReference type="ARBA" id="ARBA00012485"/>
    </source>
</evidence>
<dbReference type="PANTHER" id="PTHR45700:SF2">
    <property type="entry name" value="UBIQUITIN-PROTEIN LIGASE E3C"/>
    <property type="match status" value="1"/>
</dbReference>
<comment type="catalytic activity">
    <reaction evidence="1">
        <text>S-ubiquitinyl-[E2 ubiquitin-conjugating enzyme]-L-cysteine + [acceptor protein]-L-lysine = [E2 ubiquitin-conjugating enzyme]-L-cysteine + N(6)-ubiquitinyl-[acceptor protein]-L-lysine.</text>
        <dbReference type="EC" id="2.3.2.26"/>
    </reaction>
</comment>
<evidence type="ECO:0000313" key="4">
    <source>
        <dbReference type="EMBL" id="KAJ1724239.1"/>
    </source>
</evidence>
<keyword evidence="5" id="KW-1185">Reference proteome</keyword>
<feature type="non-terminal residue" evidence="4">
    <location>
        <position position="592"/>
    </location>
</feature>
<dbReference type="EC" id="2.3.2.26" evidence="2"/>
<evidence type="ECO:0000313" key="5">
    <source>
        <dbReference type="Proteomes" id="UP001143981"/>
    </source>
</evidence>
<comment type="caution">
    <text evidence="4">The sequence shown here is derived from an EMBL/GenBank/DDBJ whole genome shotgun (WGS) entry which is preliminary data.</text>
</comment>
<dbReference type="Proteomes" id="UP001143981">
    <property type="component" value="Unassembled WGS sequence"/>
</dbReference>
<name>A0A9W8CSS9_9FUNG</name>
<evidence type="ECO:0000256" key="3">
    <source>
        <dbReference type="ARBA" id="ARBA00022679"/>
    </source>
</evidence>
<dbReference type="InterPro" id="IPR044611">
    <property type="entry name" value="E3A/B/C-like"/>
</dbReference>
<keyword evidence="3 4" id="KW-0808">Transferase</keyword>
<dbReference type="EMBL" id="JANBOI010002139">
    <property type="protein sequence ID" value="KAJ1724239.1"/>
    <property type="molecule type" value="Genomic_DNA"/>
</dbReference>
<keyword evidence="4" id="KW-0012">Acyltransferase</keyword>
<reference evidence="4" key="1">
    <citation type="submission" date="2022-07" db="EMBL/GenBank/DDBJ databases">
        <title>Phylogenomic reconstructions and comparative analyses of Kickxellomycotina fungi.</title>
        <authorList>
            <person name="Reynolds N.K."/>
            <person name="Stajich J.E."/>
            <person name="Barry K."/>
            <person name="Grigoriev I.V."/>
            <person name="Crous P."/>
            <person name="Smith M.E."/>
        </authorList>
    </citation>
    <scope>NUCLEOTIDE SEQUENCE</scope>
    <source>
        <strain evidence="4">BCRC 34381</strain>
    </source>
</reference>
<dbReference type="PANTHER" id="PTHR45700">
    <property type="entry name" value="UBIQUITIN-PROTEIN LIGASE E3C"/>
    <property type="match status" value="1"/>
</dbReference>
<organism evidence="4 5">
    <name type="scientific">Coemansia biformis</name>
    <dbReference type="NCBI Taxonomy" id="1286918"/>
    <lineage>
        <taxon>Eukaryota</taxon>
        <taxon>Fungi</taxon>
        <taxon>Fungi incertae sedis</taxon>
        <taxon>Zoopagomycota</taxon>
        <taxon>Kickxellomycotina</taxon>
        <taxon>Kickxellomycetes</taxon>
        <taxon>Kickxellales</taxon>
        <taxon>Kickxellaceae</taxon>
        <taxon>Coemansia</taxon>
    </lineage>
</organism>
<dbReference type="OrthoDB" id="8068875at2759"/>
<dbReference type="AlphaFoldDB" id="A0A9W8CSS9"/>